<evidence type="ECO:0000256" key="1">
    <source>
        <dbReference type="SAM" id="MobiDB-lite"/>
    </source>
</evidence>
<feature type="region of interest" description="Disordered" evidence="1">
    <location>
        <begin position="1"/>
        <end position="23"/>
    </location>
</feature>
<name>A0A6J6KAP5_9ZZZZ</name>
<evidence type="ECO:0000313" key="2">
    <source>
        <dbReference type="EMBL" id="CAB4645284.1"/>
    </source>
</evidence>
<dbReference type="EMBL" id="CAEZWK010000001">
    <property type="protein sequence ID" value="CAB4645284.1"/>
    <property type="molecule type" value="Genomic_DNA"/>
</dbReference>
<proteinExistence type="predicted"/>
<dbReference type="AlphaFoldDB" id="A0A6J6KAP5"/>
<accession>A0A6J6KAP5</accession>
<organism evidence="2">
    <name type="scientific">freshwater metagenome</name>
    <dbReference type="NCBI Taxonomy" id="449393"/>
    <lineage>
        <taxon>unclassified sequences</taxon>
        <taxon>metagenomes</taxon>
        <taxon>ecological metagenomes</taxon>
    </lineage>
</organism>
<gene>
    <name evidence="2" type="ORF">UFOPK2245_00135</name>
</gene>
<sequence length="90" mass="9637">MPPVRSADANIEMMPNKNPKDAPKTRALKINMNHIGSIPTAPAPSGRRAAIIADRIPSKAIDFASNRELETSTITSTTASAIALQKISWV</sequence>
<protein>
    <submittedName>
        <fullName evidence="2">Unannotated protein</fullName>
    </submittedName>
</protein>
<reference evidence="2" key="1">
    <citation type="submission" date="2020-05" db="EMBL/GenBank/DDBJ databases">
        <authorList>
            <person name="Chiriac C."/>
            <person name="Salcher M."/>
            <person name="Ghai R."/>
            <person name="Kavagutti S V."/>
        </authorList>
    </citation>
    <scope>NUCLEOTIDE SEQUENCE</scope>
</reference>